<evidence type="ECO:0000256" key="1">
    <source>
        <dbReference type="ARBA" id="ARBA00010236"/>
    </source>
</evidence>
<accession>A0A8B6E2B3</accession>
<comment type="similarity">
    <text evidence="1">Belongs to the WSCD family.</text>
</comment>
<dbReference type="GO" id="GO:0008146">
    <property type="term" value="F:sulfotransferase activity"/>
    <property type="evidence" value="ECO:0007669"/>
    <property type="project" value="InterPro"/>
</dbReference>
<dbReference type="SUPFAM" id="SSF52540">
    <property type="entry name" value="P-loop containing nucleoside triphosphate hydrolases"/>
    <property type="match status" value="1"/>
</dbReference>
<evidence type="ECO:0000313" key="4">
    <source>
        <dbReference type="Proteomes" id="UP000596742"/>
    </source>
</evidence>
<dbReference type="PANTHER" id="PTHR45964:SF5">
    <property type="entry name" value="WSCD FAMILY MEMBER CG9164"/>
    <property type="match status" value="1"/>
</dbReference>
<dbReference type="Gene3D" id="3.40.50.300">
    <property type="entry name" value="P-loop containing nucleotide triphosphate hydrolases"/>
    <property type="match status" value="1"/>
</dbReference>
<dbReference type="OrthoDB" id="5985073at2759"/>
<name>A0A8B6E2B3_MYTGA</name>
<dbReference type="InterPro" id="IPR027417">
    <property type="entry name" value="P-loop_NTPase"/>
</dbReference>
<dbReference type="PANTHER" id="PTHR45964">
    <property type="entry name" value="WSCD FAMILY MEMBER CG9164"/>
    <property type="match status" value="1"/>
</dbReference>
<dbReference type="InterPro" id="IPR051589">
    <property type="entry name" value="Sialate-O-sulfotransferase"/>
</dbReference>
<organism evidence="3 4">
    <name type="scientific">Mytilus galloprovincialis</name>
    <name type="common">Mediterranean mussel</name>
    <dbReference type="NCBI Taxonomy" id="29158"/>
    <lineage>
        <taxon>Eukaryota</taxon>
        <taxon>Metazoa</taxon>
        <taxon>Spiralia</taxon>
        <taxon>Lophotrochozoa</taxon>
        <taxon>Mollusca</taxon>
        <taxon>Bivalvia</taxon>
        <taxon>Autobranchia</taxon>
        <taxon>Pteriomorphia</taxon>
        <taxon>Mytilida</taxon>
        <taxon>Mytiloidea</taxon>
        <taxon>Mytilidae</taxon>
        <taxon>Mytilinae</taxon>
        <taxon>Mytilus</taxon>
    </lineage>
</organism>
<proteinExistence type="inferred from homology"/>
<feature type="domain" description="Sulfotransferase" evidence="2">
    <location>
        <begin position="45"/>
        <end position="209"/>
    </location>
</feature>
<dbReference type="EMBL" id="UYJE01004381">
    <property type="protein sequence ID" value="VDI27531.1"/>
    <property type="molecule type" value="Genomic_DNA"/>
</dbReference>
<sequence length="260" mass="30617">MIQKEARTPKLPFLDKKFRSQDLNDNGCKPKTVWFSKTPLKKTALASYPGSGTRLLRHVLELTTGVLTGSTYCDKQLLQDFEGECTDDETVLTIKTHEWFDKLKYEKAVILIRSPYKSYASLFSHQNGQDIERGASKVDFDLKFKEFLGSLFDMWRYFNEEWMKDFVGPKYIIFFDNLVQNPKSEIRKLMAFLEFEYIEKDLMCAAKHLKAGIRKKEYEDIDVKQYFTLEQLSKTEEYIKIIEEMATEINDIPHHIDRDL</sequence>
<keyword evidence="4" id="KW-1185">Reference proteome</keyword>
<dbReference type="AlphaFoldDB" id="A0A8B6E2B3"/>
<dbReference type="Proteomes" id="UP000596742">
    <property type="component" value="Unassembled WGS sequence"/>
</dbReference>
<protein>
    <recommendedName>
        <fullName evidence="2">Sulfotransferase domain-containing protein</fullName>
    </recommendedName>
</protein>
<dbReference type="Pfam" id="PF00685">
    <property type="entry name" value="Sulfotransfer_1"/>
    <property type="match status" value="1"/>
</dbReference>
<dbReference type="InterPro" id="IPR000863">
    <property type="entry name" value="Sulfotransferase_dom"/>
</dbReference>
<reference evidence="3" key="1">
    <citation type="submission" date="2018-11" db="EMBL/GenBank/DDBJ databases">
        <authorList>
            <person name="Alioto T."/>
            <person name="Alioto T."/>
        </authorList>
    </citation>
    <scope>NUCLEOTIDE SEQUENCE</scope>
</reference>
<evidence type="ECO:0000313" key="3">
    <source>
        <dbReference type="EMBL" id="VDI27531.1"/>
    </source>
</evidence>
<evidence type="ECO:0000259" key="2">
    <source>
        <dbReference type="Pfam" id="PF00685"/>
    </source>
</evidence>
<comment type="caution">
    <text evidence="3">The sequence shown here is derived from an EMBL/GenBank/DDBJ whole genome shotgun (WGS) entry which is preliminary data.</text>
</comment>
<gene>
    <name evidence="3" type="ORF">MGAL_10B058019</name>
</gene>